<dbReference type="PROSITE" id="PS51468">
    <property type="entry name" value="VIT"/>
    <property type="match status" value="1"/>
</dbReference>
<evidence type="ECO:0000313" key="4">
    <source>
        <dbReference type="Proteomes" id="UP000504636"/>
    </source>
</evidence>
<dbReference type="InterPro" id="IPR002035">
    <property type="entry name" value="VWF_A"/>
</dbReference>
<evidence type="ECO:0000313" key="5">
    <source>
        <dbReference type="RefSeq" id="XP_033572547.1"/>
    </source>
</evidence>
<proteinExistence type="predicted"/>
<organism evidence="3">
    <name type="scientific">Mytilinidion resinicola</name>
    <dbReference type="NCBI Taxonomy" id="574789"/>
    <lineage>
        <taxon>Eukaryota</taxon>
        <taxon>Fungi</taxon>
        <taxon>Dikarya</taxon>
        <taxon>Ascomycota</taxon>
        <taxon>Pezizomycotina</taxon>
        <taxon>Dothideomycetes</taxon>
        <taxon>Pleosporomycetidae</taxon>
        <taxon>Mytilinidiales</taxon>
        <taxon>Mytilinidiaceae</taxon>
        <taxon>Mytilinidion</taxon>
    </lineage>
</organism>
<reference evidence="3 5" key="1">
    <citation type="journal article" date="2020" name="Stud. Mycol.">
        <title>101 Dothideomycetes genomes: a test case for predicting lifestyles and emergence of pathogens.</title>
        <authorList>
            <person name="Haridas S."/>
            <person name="Albert R."/>
            <person name="Binder M."/>
            <person name="Bloem J."/>
            <person name="Labutti K."/>
            <person name="Salamov A."/>
            <person name="Andreopoulos B."/>
            <person name="Baker S."/>
            <person name="Barry K."/>
            <person name="Bills G."/>
            <person name="Bluhm B."/>
            <person name="Cannon C."/>
            <person name="Castanera R."/>
            <person name="Culley D."/>
            <person name="Daum C."/>
            <person name="Ezra D."/>
            <person name="Gonzalez J."/>
            <person name="Henrissat B."/>
            <person name="Kuo A."/>
            <person name="Liang C."/>
            <person name="Lipzen A."/>
            <person name="Lutzoni F."/>
            <person name="Magnuson J."/>
            <person name="Mondo S."/>
            <person name="Nolan M."/>
            <person name="Ohm R."/>
            <person name="Pangilinan J."/>
            <person name="Park H.-J."/>
            <person name="Ramirez L."/>
            <person name="Alfaro M."/>
            <person name="Sun H."/>
            <person name="Tritt A."/>
            <person name="Yoshinaga Y."/>
            <person name="Zwiers L.-H."/>
            <person name="Turgeon B."/>
            <person name="Goodwin S."/>
            <person name="Spatafora J."/>
            <person name="Crous P."/>
            <person name="Grigoriev I."/>
        </authorList>
    </citation>
    <scope>NUCLEOTIDE SEQUENCE</scope>
    <source>
        <strain evidence="3 5">CBS 304.34</strain>
    </source>
</reference>
<dbReference type="SUPFAM" id="SSF53300">
    <property type="entry name" value="vWA-like"/>
    <property type="match status" value="1"/>
</dbReference>
<dbReference type="EMBL" id="MU003709">
    <property type="protein sequence ID" value="KAF2805583.1"/>
    <property type="molecule type" value="Genomic_DNA"/>
</dbReference>
<evidence type="ECO:0000313" key="3">
    <source>
        <dbReference type="EMBL" id="KAF2805583.1"/>
    </source>
</evidence>
<dbReference type="InterPro" id="IPR036465">
    <property type="entry name" value="vWFA_dom_sf"/>
</dbReference>
<dbReference type="RefSeq" id="XP_033572547.1">
    <property type="nucleotide sequence ID" value="XM_033724519.1"/>
</dbReference>
<feature type="domain" description="VIT" evidence="2">
    <location>
        <begin position="66"/>
        <end position="196"/>
    </location>
</feature>
<evidence type="ECO:0000259" key="2">
    <source>
        <dbReference type="PROSITE" id="PS51468"/>
    </source>
</evidence>
<keyword evidence="4" id="KW-1185">Reference proteome</keyword>
<dbReference type="Pfam" id="PF08487">
    <property type="entry name" value="VIT"/>
    <property type="match status" value="1"/>
</dbReference>
<dbReference type="Proteomes" id="UP000504636">
    <property type="component" value="Unplaced"/>
</dbReference>
<dbReference type="PANTHER" id="PTHR45737:SF4">
    <property type="entry name" value="VON WILLEBRAND DOMAIN PROTEIN (AFU_ORTHOLOGUE AFUA_4G01160)"/>
    <property type="match status" value="1"/>
</dbReference>
<dbReference type="SMART" id="SM00609">
    <property type="entry name" value="VIT"/>
    <property type="match status" value="1"/>
</dbReference>
<reference evidence="5" key="2">
    <citation type="submission" date="2020-04" db="EMBL/GenBank/DDBJ databases">
        <authorList>
            <consortium name="NCBI Genome Project"/>
        </authorList>
    </citation>
    <scope>NUCLEOTIDE SEQUENCE</scope>
    <source>
        <strain evidence="5">CBS 304.34</strain>
    </source>
</reference>
<gene>
    <name evidence="3 5" type="ORF">BDZ99DRAFT_511073</name>
</gene>
<reference evidence="5" key="3">
    <citation type="submission" date="2025-04" db="UniProtKB">
        <authorList>
            <consortium name="RefSeq"/>
        </authorList>
    </citation>
    <scope>IDENTIFICATION</scope>
    <source>
        <strain evidence="5">CBS 304.34</strain>
    </source>
</reference>
<protein>
    <submittedName>
        <fullName evidence="3 5">VIT-domain-containing protein</fullName>
    </submittedName>
</protein>
<evidence type="ECO:0000259" key="1">
    <source>
        <dbReference type="PROSITE" id="PS50234"/>
    </source>
</evidence>
<dbReference type="InterPro" id="IPR013694">
    <property type="entry name" value="VIT"/>
</dbReference>
<dbReference type="Pfam" id="PF13768">
    <property type="entry name" value="VWA_3"/>
    <property type="match status" value="1"/>
</dbReference>
<dbReference type="PROSITE" id="PS50234">
    <property type="entry name" value="VWFA"/>
    <property type="match status" value="1"/>
</dbReference>
<dbReference type="SMART" id="SM00327">
    <property type="entry name" value="VWA"/>
    <property type="match status" value="1"/>
</dbReference>
<dbReference type="OrthoDB" id="1729737at2759"/>
<sequence>MAYYPNPFGVPYMNQFHREHAALERLASGVVFDPAHVAAANVPHPPKRRRQYDVERDTEFPVFRASASTNNVNTPELRCLPLLDVSVDVEVTSTISRTTLTQTFSNFSASLITEANYTFPLYDGAAITSFRFSVGHEKILEGRIKPKREARAEYKQAVAEQRVAALLEEHTPEVFETQLGNVPAKSTVKVEIQYVNELKADIGGEGVLVTIPTSVAPRYGSPPSGFPSSTTALGNASNHGLSIAVNVTSLAPIRKLESRTHPISVEMGASATHNNPIPTPTFSNFVKAASSVECPQTPIFDPNRAIALLSDSSATLGKDFVLLILSSGSTLIKSRAVKEAPIDDTNESAIMVTLRPQDLFVSKFTSETSNRFEGEIIFVADRSGSMMGEKINTLREALGVFLKSLPEKAFFNIYSFGDSFSSLWDSSQEYTQQSLDAAMHHISNGFDANMGGTEMFSAIVRAFQRRIVQKNFTTQIIILTDGEVWGTEQLLDFVAGSRQRSKGAVRFFSLGIGDSVSHQLIEGISRQGGGYAEVVAADGKGKWAARVIHMLKGALMPATWDCEIEIDGLAATSPQQQNFSLSPQRPRYIQAPYHIPSLHTFARQSVFVLYPQQAIGDPRTVIIRATAASGEIITTHLDIEQIPIGTNAIHHLAAKASISDLEAATFPLPLNAKHGRSYDDGPKFSRSQDFLFTAC</sequence>
<dbReference type="Gene3D" id="3.40.50.410">
    <property type="entry name" value="von Willebrand factor, type A domain"/>
    <property type="match status" value="1"/>
</dbReference>
<dbReference type="AlphaFoldDB" id="A0A6A6YAQ5"/>
<accession>A0A6A6YAQ5</accession>
<feature type="domain" description="VWFA" evidence="1">
    <location>
        <begin position="375"/>
        <end position="551"/>
    </location>
</feature>
<dbReference type="PANTHER" id="PTHR45737">
    <property type="entry name" value="VON WILLEBRAND FACTOR A DOMAIN-CONTAINING PROTEIN 5A"/>
    <property type="match status" value="1"/>
</dbReference>
<dbReference type="GeneID" id="54465412"/>
<name>A0A6A6YAQ5_9PEZI</name>